<protein>
    <submittedName>
        <fullName evidence="5">Homocysteine S-methyltransferase family protein</fullName>
    </submittedName>
</protein>
<keyword evidence="2 3" id="KW-0808">Transferase</keyword>
<evidence type="ECO:0000256" key="3">
    <source>
        <dbReference type="PROSITE-ProRule" id="PRU00333"/>
    </source>
</evidence>
<feature type="binding site" evidence="3">
    <location>
        <position position="294"/>
    </location>
    <ligand>
        <name>Zn(2+)</name>
        <dbReference type="ChEBI" id="CHEBI:29105"/>
    </ligand>
</feature>
<dbReference type="RefSeq" id="WP_220102864.1">
    <property type="nucleotide sequence ID" value="NZ_JAHZSS010000003.1"/>
</dbReference>
<sequence length="311" mass="34701">MALYRHNLPHLGADIFACYTGMDTEILFRDGIDLPGFASYPLLLNPQHKNLIRNYYCQLAELAREQNVGLILDSVTWVANRDRGAALGFTPYDLKHFNMAAIDLLVDVRQKMGDLPTVLSGQVGPRGDGYTADDRMTTEQAEHYHAEQIQVYSQTEVDFISGFTLCYPEEASGIVRAATKYKLPVAISFTVETDGRLPTGMSVKDAIEQVDDETYGKAIYFLINCAHPEHLLNTFSDGVWLQRLRGVVVNASRCSHAELNDSETLDDGDPNELGMQVAKLRQQFPHFTILGGCCGSNLRHMKRILEQAKVA</sequence>
<dbReference type="Proteomes" id="UP001166251">
    <property type="component" value="Unassembled WGS sequence"/>
</dbReference>
<dbReference type="Gene3D" id="3.20.20.330">
    <property type="entry name" value="Homocysteine-binding-like domain"/>
    <property type="match status" value="1"/>
</dbReference>
<keyword evidence="1 3" id="KW-0489">Methyltransferase</keyword>
<proteinExistence type="predicted"/>
<keyword evidence="6" id="KW-1185">Reference proteome</keyword>
<evidence type="ECO:0000256" key="1">
    <source>
        <dbReference type="ARBA" id="ARBA00022603"/>
    </source>
</evidence>
<keyword evidence="3" id="KW-0479">Metal-binding</keyword>
<dbReference type="SUPFAM" id="SSF82282">
    <property type="entry name" value="Homocysteine S-methyltransferase"/>
    <property type="match status" value="1"/>
</dbReference>
<gene>
    <name evidence="5" type="ORF">K0504_03955</name>
</gene>
<evidence type="ECO:0000313" key="5">
    <source>
        <dbReference type="EMBL" id="MBW8190181.1"/>
    </source>
</evidence>
<organism evidence="5 6">
    <name type="scientific">Neiella holothuriorum</name>
    <dbReference type="NCBI Taxonomy" id="2870530"/>
    <lineage>
        <taxon>Bacteria</taxon>
        <taxon>Pseudomonadati</taxon>
        <taxon>Pseudomonadota</taxon>
        <taxon>Gammaproteobacteria</taxon>
        <taxon>Alteromonadales</taxon>
        <taxon>Echinimonadaceae</taxon>
        <taxon>Neiella</taxon>
    </lineage>
</organism>
<feature type="binding site" evidence="3">
    <location>
        <position position="225"/>
    </location>
    <ligand>
        <name>Zn(2+)</name>
        <dbReference type="ChEBI" id="CHEBI:29105"/>
    </ligand>
</feature>
<comment type="cofactor">
    <cofactor evidence="3">
        <name>Zn(2+)</name>
        <dbReference type="ChEBI" id="CHEBI:29105"/>
    </cofactor>
</comment>
<evidence type="ECO:0000313" key="6">
    <source>
        <dbReference type="Proteomes" id="UP001166251"/>
    </source>
</evidence>
<dbReference type="InterPro" id="IPR036589">
    <property type="entry name" value="HCY_dom_sf"/>
</dbReference>
<dbReference type="InterPro" id="IPR003726">
    <property type="entry name" value="HCY_dom"/>
</dbReference>
<evidence type="ECO:0000256" key="2">
    <source>
        <dbReference type="ARBA" id="ARBA00022679"/>
    </source>
</evidence>
<comment type="caution">
    <text evidence="5">The sequence shown here is derived from an EMBL/GenBank/DDBJ whole genome shotgun (WGS) entry which is preliminary data.</text>
</comment>
<dbReference type="PANTHER" id="PTHR11103">
    <property type="entry name" value="SLR1189 PROTEIN"/>
    <property type="match status" value="1"/>
</dbReference>
<dbReference type="EMBL" id="JAHZSS010000003">
    <property type="protein sequence ID" value="MBW8190181.1"/>
    <property type="molecule type" value="Genomic_DNA"/>
</dbReference>
<keyword evidence="3" id="KW-0862">Zinc</keyword>
<name>A0ABS7EEE7_9GAMM</name>
<feature type="domain" description="Hcy-binding" evidence="4">
    <location>
        <begin position="4"/>
        <end position="308"/>
    </location>
</feature>
<dbReference type="Pfam" id="PF02574">
    <property type="entry name" value="S-methyl_trans"/>
    <property type="match status" value="1"/>
</dbReference>
<reference evidence="5" key="1">
    <citation type="submission" date="2021-07" db="EMBL/GenBank/DDBJ databases">
        <title>Neiella marina sp. nov., isolated from the intestinal content of sea cucumber Apostichopus japonicus.</title>
        <authorList>
            <person name="Bai X."/>
        </authorList>
    </citation>
    <scope>NUCLEOTIDE SEQUENCE</scope>
    <source>
        <strain evidence="5">126</strain>
    </source>
</reference>
<feature type="binding site" evidence="3">
    <location>
        <position position="293"/>
    </location>
    <ligand>
        <name>Zn(2+)</name>
        <dbReference type="ChEBI" id="CHEBI:29105"/>
    </ligand>
</feature>
<dbReference type="PANTHER" id="PTHR11103:SF18">
    <property type="entry name" value="SLR1189 PROTEIN"/>
    <property type="match status" value="1"/>
</dbReference>
<dbReference type="PROSITE" id="PS50970">
    <property type="entry name" value="HCY"/>
    <property type="match status" value="1"/>
</dbReference>
<evidence type="ECO:0000259" key="4">
    <source>
        <dbReference type="PROSITE" id="PS50970"/>
    </source>
</evidence>
<accession>A0ABS7EEE7</accession>